<dbReference type="AlphaFoldDB" id="A0A2M9ZJF2"/>
<dbReference type="Gene3D" id="1.25.40.10">
    <property type="entry name" value="Tetratricopeptide repeat domain"/>
    <property type="match status" value="1"/>
</dbReference>
<proteinExistence type="inferred from homology"/>
<dbReference type="PANTHER" id="PTHR16263">
    <property type="entry name" value="TETRATRICOPEPTIDE REPEAT PROTEIN 38"/>
    <property type="match status" value="1"/>
</dbReference>
<evidence type="ECO:0000313" key="8">
    <source>
        <dbReference type="Proteomes" id="UP000231990"/>
    </source>
</evidence>
<evidence type="ECO:0000256" key="3">
    <source>
        <dbReference type="ARBA" id="ARBA00022737"/>
    </source>
</evidence>
<name>A0A2M9ZJF2_9LEPT</name>
<dbReference type="OrthoDB" id="9815900at2"/>
<keyword evidence="7" id="KW-1185">Reference proteome</keyword>
<evidence type="ECO:0000313" key="5">
    <source>
        <dbReference type="EMBL" id="PJZ68866.1"/>
    </source>
</evidence>
<protein>
    <recommendedName>
        <fullName evidence="2">Tetratricopeptide repeat protein 38</fullName>
    </recommendedName>
</protein>
<comment type="similarity">
    <text evidence="1">Belongs to the TTC38 family.</text>
</comment>
<keyword evidence="4" id="KW-0802">TPR repeat</keyword>
<dbReference type="CDD" id="cd05804">
    <property type="entry name" value="StaR_like"/>
    <property type="match status" value="1"/>
</dbReference>
<evidence type="ECO:0000313" key="7">
    <source>
        <dbReference type="Proteomes" id="UP000231962"/>
    </source>
</evidence>
<dbReference type="PANTHER" id="PTHR16263:SF4">
    <property type="entry name" value="TETRATRICOPEPTIDE REPEAT PROTEIN 38"/>
    <property type="match status" value="1"/>
</dbReference>
<dbReference type="InterPro" id="IPR011990">
    <property type="entry name" value="TPR-like_helical_dom_sf"/>
</dbReference>
<evidence type="ECO:0000256" key="4">
    <source>
        <dbReference type="ARBA" id="ARBA00022803"/>
    </source>
</evidence>
<dbReference type="SUPFAM" id="SSF48452">
    <property type="entry name" value="TPR-like"/>
    <property type="match status" value="1"/>
</dbReference>
<dbReference type="RefSeq" id="WP_100714719.1">
    <property type="nucleotide sequence ID" value="NZ_NPDY01000015.1"/>
</dbReference>
<dbReference type="EMBL" id="NPDY01000015">
    <property type="protein sequence ID" value="PJZ68866.1"/>
    <property type="molecule type" value="Genomic_DNA"/>
</dbReference>
<accession>A0A2M9ZJF2</accession>
<gene>
    <name evidence="5" type="ORF">CH360_14220</name>
    <name evidence="6" type="ORF">CH373_15760</name>
</gene>
<evidence type="ECO:0000256" key="1">
    <source>
        <dbReference type="ARBA" id="ARBA00005857"/>
    </source>
</evidence>
<dbReference type="Proteomes" id="UP000231962">
    <property type="component" value="Unassembled WGS sequence"/>
</dbReference>
<evidence type="ECO:0000313" key="6">
    <source>
        <dbReference type="EMBL" id="PJZ72197.1"/>
    </source>
</evidence>
<evidence type="ECO:0000256" key="2">
    <source>
        <dbReference type="ARBA" id="ARBA00019992"/>
    </source>
</evidence>
<dbReference type="InterPro" id="IPR033891">
    <property type="entry name" value="TTC38"/>
</dbReference>
<keyword evidence="3" id="KW-0677">Repeat</keyword>
<dbReference type="Proteomes" id="UP000231990">
    <property type="component" value="Unassembled WGS sequence"/>
</dbReference>
<organism evidence="6 8">
    <name type="scientific">Leptospira perolatii</name>
    <dbReference type="NCBI Taxonomy" id="2023191"/>
    <lineage>
        <taxon>Bacteria</taxon>
        <taxon>Pseudomonadati</taxon>
        <taxon>Spirochaetota</taxon>
        <taxon>Spirochaetia</taxon>
        <taxon>Leptospirales</taxon>
        <taxon>Leptospiraceae</taxon>
        <taxon>Leptospira</taxon>
    </lineage>
</organism>
<comment type="caution">
    <text evidence="6">The sequence shown here is derived from an EMBL/GenBank/DDBJ whole genome shotgun (WGS) entry which is preliminary data.</text>
</comment>
<sequence>MTLKTIPNTKDLRGAPLTGANSKSIDHYETAICQLNCYIGDPVGTTNQALVESPEFAMGYVLKAYLLLSGMERSAIPAATECASALGNLHLNEREQMHSAVVTSLLGGAFRHATELLEDILIRDPHDILALQISHLLDFYRGDSRSLRDRIARVLPEWRADMPGYHALLGMYAFGLEENGDYGRAEAVGREAVGLEARDGWAHHAVAHVMEMQGRYEDGAIWLTSGQSKWAPESFFAVHNWWHLALFLLESEKTESVLELYDGPIRGGQSNMVLDMVDASAMLWRLHCRGIDVGDRWQAIADQWQPLIEDRFYSFNDAHAMMALLGAGRKTEANQLLSTMFITANEQTDNGIMTREVSIPLSQGFLAFQEGKYQIALEFLRPVRNIAHRFGGSHAQRDLIDLTMLAAASLGGKQSQLRALANERLMLKPRSPLAKRYRESAN</sequence>
<dbReference type="EMBL" id="NPDZ01000012">
    <property type="protein sequence ID" value="PJZ72197.1"/>
    <property type="molecule type" value="Genomic_DNA"/>
</dbReference>
<reference evidence="7 8" key="1">
    <citation type="submission" date="2017-07" db="EMBL/GenBank/DDBJ databases">
        <title>Leptospira spp. isolated from tropical soils.</title>
        <authorList>
            <person name="Thibeaux R."/>
            <person name="Iraola G."/>
            <person name="Ferres I."/>
            <person name="Bierque E."/>
            <person name="Girault D."/>
            <person name="Soupe-Gilbert M.-E."/>
            <person name="Picardeau M."/>
            <person name="Goarant C."/>
        </authorList>
    </citation>
    <scope>NUCLEOTIDE SEQUENCE [LARGE SCALE GENOMIC DNA]</scope>
    <source>
        <strain evidence="6 8">FH1-B-B1</strain>
        <strain evidence="5 7">FH1-B-C1</strain>
    </source>
</reference>